<dbReference type="AlphaFoldDB" id="A0A6C0ETU8"/>
<dbReference type="InterPro" id="IPR029044">
    <property type="entry name" value="Nucleotide-diphossugar_trans"/>
</dbReference>
<dbReference type="InterPro" id="IPR011990">
    <property type="entry name" value="TPR-like_helical_dom_sf"/>
</dbReference>
<dbReference type="Pfam" id="PF00535">
    <property type="entry name" value="Glycos_transf_2"/>
    <property type="match status" value="1"/>
</dbReference>
<organism evidence="2">
    <name type="scientific">viral metagenome</name>
    <dbReference type="NCBI Taxonomy" id="1070528"/>
    <lineage>
        <taxon>unclassified sequences</taxon>
        <taxon>metagenomes</taxon>
        <taxon>organismal metagenomes</taxon>
    </lineage>
</organism>
<dbReference type="Gene3D" id="3.90.550.10">
    <property type="entry name" value="Spore Coat Polysaccharide Biosynthesis Protein SpsA, Chain A"/>
    <property type="match status" value="1"/>
</dbReference>
<proteinExistence type="predicted"/>
<evidence type="ECO:0000313" key="2">
    <source>
        <dbReference type="EMBL" id="QHT32606.1"/>
    </source>
</evidence>
<dbReference type="EMBL" id="MN738945">
    <property type="protein sequence ID" value="QHT32606.1"/>
    <property type="molecule type" value="Genomic_DNA"/>
</dbReference>
<feature type="domain" description="Glycosyltransferase 2-like" evidence="1">
    <location>
        <begin position="63"/>
        <end position="148"/>
    </location>
</feature>
<protein>
    <recommendedName>
        <fullName evidence="1">Glycosyltransferase 2-like domain-containing protein</fullName>
    </recommendedName>
</protein>
<evidence type="ECO:0000259" key="1">
    <source>
        <dbReference type="Pfam" id="PF00535"/>
    </source>
</evidence>
<sequence length="432" mass="50724">MDNISFSIQNNVIEIGETTPKKKEVPNNNNNINSNMRYFNSSLKSESPLINTSNKPTICFATMCKNEEHCIQETLESVYKYIDTWVVCDTGSKDRTCEIVTEFFKEKNIPGTLYVDEWKGFDVNKTLLFDRCYKKAEYIMHLDADDLLIGDFTFTRGDAGKISYHINVKRGSSVYKCIVLFNNYYKWRFCGVAHTTIKCLDNIHKLTEGDLSDRAYYVISRDTGARSFDPEKYLKDAHRLSEQFFNTLLFDPDELNVRSAFYTAQSYMDSGKWKEAASWYSLYTQLKNTWWNEEIFESHMRIACCMIKMEYADDQIVDQMKKAIDIFPDRAEPYYTMGKYFNDKSRCDIGYTYLKNAKKADIVSVNKKYRLFVNPMVYGKYINDDLSVACYWTDRAEEGIALLEEILSDPEFDDRKERLLKNREHFTNKYNI</sequence>
<dbReference type="SUPFAM" id="SSF48452">
    <property type="entry name" value="TPR-like"/>
    <property type="match status" value="1"/>
</dbReference>
<reference evidence="2" key="1">
    <citation type="journal article" date="2020" name="Nature">
        <title>Giant virus diversity and host interactions through global metagenomics.</title>
        <authorList>
            <person name="Schulz F."/>
            <person name="Roux S."/>
            <person name="Paez-Espino D."/>
            <person name="Jungbluth S."/>
            <person name="Walsh D.A."/>
            <person name="Denef V.J."/>
            <person name="McMahon K.D."/>
            <person name="Konstantinidis K.T."/>
            <person name="Eloe-Fadrosh E.A."/>
            <person name="Kyrpides N.C."/>
            <person name="Woyke T."/>
        </authorList>
    </citation>
    <scope>NUCLEOTIDE SEQUENCE</scope>
    <source>
        <strain evidence="2">GVMAG-M-3300009161-30</strain>
    </source>
</reference>
<accession>A0A6C0ETU8</accession>
<dbReference type="Gene3D" id="1.25.40.10">
    <property type="entry name" value="Tetratricopeptide repeat domain"/>
    <property type="match status" value="1"/>
</dbReference>
<dbReference type="SUPFAM" id="SSF53448">
    <property type="entry name" value="Nucleotide-diphospho-sugar transferases"/>
    <property type="match status" value="1"/>
</dbReference>
<dbReference type="InterPro" id="IPR001173">
    <property type="entry name" value="Glyco_trans_2-like"/>
</dbReference>
<dbReference type="PANTHER" id="PTHR43630">
    <property type="entry name" value="POLY-BETA-1,6-N-ACETYL-D-GLUCOSAMINE SYNTHASE"/>
    <property type="match status" value="1"/>
</dbReference>
<name>A0A6C0ETU8_9ZZZZ</name>
<dbReference type="PANTHER" id="PTHR43630:SF2">
    <property type="entry name" value="GLYCOSYLTRANSFERASE"/>
    <property type="match status" value="1"/>
</dbReference>